<dbReference type="Proteomes" id="UP000282529">
    <property type="component" value="Unassembled WGS sequence"/>
</dbReference>
<dbReference type="PANTHER" id="PTHR35024">
    <property type="entry name" value="HYPOTHETICAL CYTOSOLIC PROTEIN"/>
    <property type="match status" value="1"/>
</dbReference>
<comment type="similarity">
    <text evidence="1">Belongs to the bactofilin family.</text>
</comment>
<accession>A0A3N9P141</accession>
<dbReference type="RefSeq" id="WP_124696824.1">
    <property type="nucleotide sequence ID" value="NZ_JBHUFE010000005.1"/>
</dbReference>
<dbReference type="InterPro" id="IPR007607">
    <property type="entry name" value="BacA/B"/>
</dbReference>
<reference evidence="2 3" key="1">
    <citation type="submission" date="2018-11" db="EMBL/GenBank/DDBJ databases">
        <title>Genome sequence of strain 7197.</title>
        <authorList>
            <person name="Gao J."/>
            <person name="Sun J."/>
        </authorList>
    </citation>
    <scope>NUCLEOTIDE SEQUENCE [LARGE SCALE GENOMIC DNA]</scope>
    <source>
        <strain evidence="2 3">7197</strain>
    </source>
</reference>
<dbReference type="EMBL" id="RQPI01000011">
    <property type="protein sequence ID" value="RQW09903.1"/>
    <property type="molecule type" value="Genomic_DNA"/>
</dbReference>
<dbReference type="Pfam" id="PF04519">
    <property type="entry name" value="Bactofilin"/>
    <property type="match status" value="1"/>
</dbReference>
<dbReference type="OrthoDB" id="9789407at2"/>
<evidence type="ECO:0000313" key="2">
    <source>
        <dbReference type="EMBL" id="RQW09903.1"/>
    </source>
</evidence>
<evidence type="ECO:0000313" key="3">
    <source>
        <dbReference type="Proteomes" id="UP000282529"/>
    </source>
</evidence>
<dbReference type="PANTHER" id="PTHR35024:SF4">
    <property type="entry name" value="POLYMER-FORMING CYTOSKELETAL PROTEIN"/>
    <property type="match status" value="1"/>
</dbReference>
<gene>
    <name evidence="2" type="ORF">EH198_17630</name>
</gene>
<sequence length="147" mass="14995">MWNKKGKGKPGASTDSLFGHGGTLEGKIQCDTNLRIDGGFTGEIRCSGTLTIGEQGRVHASITAADVFIAGKVFGDVTAKHSLILTSTGSLHGSAAAGKLSIMEGGILNGLVEMEEPSSPEGANGSVWTAECAANAEDDLQHDGHAS</sequence>
<comment type="caution">
    <text evidence="2">The sequence shown here is derived from an EMBL/GenBank/DDBJ whole genome shotgun (WGS) entry which is preliminary data.</text>
</comment>
<protein>
    <submittedName>
        <fullName evidence="2">Polymer-forming cytoskeletal protein</fullName>
    </submittedName>
</protein>
<organism evidence="2 3">
    <name type="scientific">Paenibacillus rhizophilus</name>
    <dbReference type="NCBI Taxonomy" id="1850366"/>
    <lineage>
        <taxon>Bacteria</taxon>
        <taxon>Bacillati</taxon>
        <taxon>Bacillota</taxon>
        <taxon>Bacilli</taxon>
        <taxon>Bacillales</taxon>
        <taxon>Paenibacillaceae</taxon>
        <taxon>Paenibacillus</taxon>
    </lineage>
</organism>
<keyword evidence="3" id="KW-1185">Reference proteome</keyword>
<name>A0A3N9P141_9BACL</name>
<proteinExistence type="inferred from homology"/>
<evidence type="ECO:0000256" key="1">
    <source>
        <dbReference type="ARBA" id="ARBA00044755"/>
    </source>
</evidence>
<dbReference type="AlphaFoldDB" id="A0A3N9P141"/>